<dbReference type="FunFam" id="2.60.40.150:FF:000059">
    <property type="entry name" value="Axin interactor, dorsalization-associated protein"/>
    <property type="match status" value="1"/>
</dbReference>
<feature type="domain" description="C2 Aida-type" evidence="4">
    <location>
        <begin position="149"/>
        <end position="296"/>
    </location>
</feature>
<keyword evidence="2" id="KW-0217">Developmental protein</keyword>
<name>A0ABD0JBM0_9CAEN</name>
<dbReference type="EMBL" id="JACVVK020000519">
    <property type="protein sequence ID" value="KAK7468199.1"/>
    <property type="molecule type" value="Genomic_DNA"/>
</dbReference>
<organism evidence="5 6">
    <name type="scientific">Batillaria attramentaria</name>
    <dbReference type="NCBI Taxonomy" id="370345"/>
    <lineage>
        <taxon>Eukaryota</taxon>
        <taxon>Metazoa</taxon>
        <taxon>Spiralia</taxon>
        <taxon>Lophotrochozoa</taxon>
        <taxon>Mollusca</taxon>
        <taxon>Gastropoda</taxon>
        <taxon>Caenogastropoda</taxon>
        <taxon>Sorbeoconcha</taxon>
        <taxon>Cerithioidea</taxon>
        <taxon>Batillariidae</taxon>
        <taxon>Batillaria</taxon>
    </lineage>
</organism>
<dbReference type="Pfam" id="PF08910">
    <property type="entry name" value="Aida_N"/>
    <property type="match status" value="1"/>
</dbReference>
<comment type="function">
    <text evidence="3">Acts as a ventralizing factor during embryogenesis. Inhibits axin-mediated JNK activation by binding axin and disrupting axin homodimerization. This in turn antagonizes a Wnt/beta-catenin-independent dorsalization pathway activated by AXIN/JNK-signaling.</text>
</comment>
<evidence type="ECO:0000313" key="6">
    <source>
        <dbReference type="Proteomes" id="UP001519460"/>
    </source>
</evidence>
<reference evidence="5 6" key="1">
    <citation type="journal article" date="2023" name="Sci. Data">
        <title>Genome assembly of the Korean intertidal mud-creeper Batillaria attramentaria.</title>
        <authorList>
            <person name="Patra A.K."/>
            <person name="Ho P.T."/>
            <person name="Jun S."/>
            <person name="Lee S.J."/>
            <person name="Kim Y."/>
            <person name="Won Y.J."/>
        </authorList>
    </citation>
    <scope>NUCLEOTIDE SEQUENCE [LARGE SCALE GENOMIC DNA]</scope>
    <source>
        <strain evidence="5">Wonlab-2016</strain>
    </source>
</reference>
<sequence length="297" mass="33679">MDDDGELPILVARWQAAYKRATDFDMWGQPVEAIDVYQRLSRQLHQYANSEDSIFSDHQKKTLEKIAVCLDSRERALQSQKPGQAAGVSLNDLKMLESTLKDILGSSRDDFPLDVSVAQVQLQKLMERGGSFKSRNGDEKQEKVRGNLLPRPLPVAGMTLLTVHVEQIGLKDAAEYIDPFLTVSVKDSTGQDMTVSQDTPVASEKFDSCIVFNTDIHVQKTIESLPPGFAVFFELKHYKPKKRTISTRCWACLEKDEIKDGPTALELYKKPTDFRRKNISLLTVKPLYLHLRLQLLR</sequence>
<accession>A0ABD0JBM0</accession>
<dbReference type="PROSITE" id="PS51911">
    <property type="entry name" value="C2_AIDA"/>
    <property type="match status" value="1"/>
</dbReference>
<keyword evidence="6" id="KW-1185">Reference proteome</keyword>
<evidence type="ECO:0000256" key="2">
    <source>
        <dbReference type="ARBA" id="ARBA00022473"/>
    </source>
</evidence>
<dbReference type="Pfam" id="PF14186">
    <property type="entry name" value="Aida_C2"/>
    <property type="match status" value="1"/>
</dbReference>
<dbReference type="AlphaFoldDB" id="A0ABD0JBM0"/>
<dbReference type="SUPFAM" id="SSF109779">
    <property type="entry name" value="Domain from hypothetical 2610208m17rik protein"/>
    <property type="match status" value="1"/>
</dbReference>
<dbReference type="Proteomes" id="UP001519460">
    <property type="component" value="Unassembled WGS sequence"/>
</dbReference>
<evidence type="ECO:0000313" key="5">
    <source>
        <dbReference type="EMBL" id="KAK7468199.1"/>
    </source>
</evidence>
<dbReference type="InterPro" id="IPR035892">
    <property type="entry name" value="C2_domain_sf"/>
</dbReference>
<evidence type="ECO:0000256" key="1">
    <source>
        <dbReference type="ARBA" id="ARBA00007205"/>
    </source>
</evidence>
<dbReference type="PANTHER" id="PTHR28654:SF1">
    <property type="entry name" value="AXIN INTERACTOR, DORSALIZATION-ASSOCIATED PROTEIN"/>
    <property type="match status" value="1"/>
</dbReference>
<comment type="similarity">
    <text evidence="1">Belongs to the AIDA family.</text>
</comment>
<dbReference type="InterPro" id="IPR023421">
    <property type="entry name" value="AIDA_N"/>
</dbReference>
<protein>
    <recommendedName>
        <fullName evidence="4">C2 Aida-type domain-containing protein</fullName>
    </recommendedName>
</protein>
<evidence type="ECO:0000256" key="3">
    <source>
        <dbReference type="ARBA" id="ARBA00059715"/>
    </source>
</evidence>
<dbReference type="InterPro" id="IPR025939">
    <property type="entry name" value="Aida_C"/>
</dbReference>
<dbReference type="PANTHER" id="PTHR28654">
    <property type="entry name" value="AXIN INTERACTOR, DORSALIZATION-ASSOCIATED PROTEIN"/>
    <property type="match status" value="1"/>
</dbReference>
<proteinExistence type="inferred from homology"/>
<dbReference type="Gene3D" id="1.20.120.360">
    <property type="entry name" value="Axin interactor, dorsalization-associated protein, N-terminal domain"/>
    <property type="match status" value="1"/>
</dbReference>
<dbReference type="InterPro" id="IPR036818">
    <property type="entry name" value="AIDA_N_sf"/>
</dbReference>
<dbReference type="Gene3D" id="2.60.40.150">
    <property type="entry name" value="C2 domain"/>
    <property type="match status" value="1"/>
</dbReference>
<evidence type="ECO:0000259" key="4">
    <source>
        <dbReference type="PROSITE" id="PS51911"/>
    </source>
</evidence>
<comment type="caution">
    <text evidence="5">The sequence shown here is derived from an EMBL/GenBank/DDBJ whole genome shotgun (WGS) entry which is preliminary data.</text>
</comment>
<gene>
    <name evidence="5" type="ORF">BaRGS_00036560</name>
</gene>